<evidence type="ECO:0000256" key="3">
    <source>
        <dbReference type="ARBA" id="ARBA00022676"/>
    </source>
</evidence>
<keyword evidence="3 7" id="KW-0328">Glycosyltransferase</keyword>
<dbReference type="EC" id="2.4.1.11" evidence="7"/>
<keyword evidence="8" id="KW-0812">Transmembrane</keyword>
<feature type="transmembrane region" description="Helical" evidence="8">
    <location>
        <begin position="380"/>
        <end position="398"/>
    </location>
</feature>
<dbReference type="GO" id="GO:0005978">
    <property type="term" value="P:glycogen biosynthetic process"/>
    <property type="evidence" value="ECO:0007669"/>
    <property type="project" value="UniProtKB-KW"/>
</dbReference>
<dbReference type="PANTHER" id="PTHR10176">
    <property type="entry name" value="GLYCOGEN SYNTHASE"/>
    <property type="match status" value="1"/>
</dbReference>
<comment type="similarity">
    <text evidence="2 7">Belongs to the glycosyltransferase 3 family.</text>
</comment>
<dbReference type="Pfam" id="PF05693">
    <property type="entry name" value="Glycogen_syn"/>
    <property type="match status" value="1"/>
</dbReference>
<evidence type="ECO:0000256" key="7">
    <source>
        <dbReference type="RuleBase" id="RU363104"/>
    </source>
</evidence>
<dbReference type="GO" id="GO:0005737">
    <property type="term" value="C:cytoplasm"/>
    <property type="evidence" value="ECO:0007669"/>
    <property type="project" value="TreeGrafter"/>
</dbReference>
<keyword evidence="5 7" id="KW-0320">Glycogen biosynthesis</keyword>
<accession>A0A914W952</accession>
<evidence type="ECO:0000256" key="2">
    <source>
        <dbReference type="ARBA" id="ARBA00010686"/>
    </source>
</evidence>
<reference evidence="10" key="1">
    <citation type="submission" date="2022-11" db="UniProtKB">
        <authorList>
            <consortium name="WormBaseParasite"/>
        </authorList>
    </citation>
    <scope>IDENTIFICATION</scope>
</reference>
<dbReference type="SUPFAM" id="SSF53756">
    <property type="entry name" value="UDP-Glycosyltransferase/glycogen phosphorylase"/>
    <property type="match status" value="1"/>
</dbReference>
<comment type="function">
    <text evidence="7">Transfers the glycosyl residue from UDP-Glc to the non-reducing end of alpha-1,4-glucan.</text>
</comment>
<keyword evidence="8" id="KW-1133">Transmembrane helix</keyword>
<dbReference type="WBParaSite" id="PSAMB.scaffold3570size22295.g22006.t1">
    <property type="protein sequence ID" value="PSAMB.scaffold3570size22295.g22006.t1"/>
    <property type="gene ID" value="PSAMB.scaffold3570size22295.g22006"/>
</dbReference>
<keyword evidence="9" id="KW-1185">Reference proteome</keyword>
<evidence type="ECO:0000256" key="4">
    <source>
        <dbReference type="ARBA" id="ARBA00022679"/>
    </source>
</evidence>
<dbReference type="PANTHER" id="PTHR10176:SF3">
    <property type="entry name" value="GLYCOGEN [STARCH] SYNTHASE"/>
    <property type="match status" value="1"/>
</dbReference>
<name>A0A914W952_9BILA</name>
<evidence type="ECO:0000256" key="6">
    <source>
        <dbReference type="ARBA" id="ARBA00047345"/>
    </source>
</evidence>
<dbReference type="Gene3D" id="3.40.50.2000">
    <property type="entry name" value="Glycogen Phosphorylase B"/>
    <property type="match status" value="1"/>
</dbReference>
<dbReference type="FunFam" id="3.40.50.2000:FF:000247">
    <property type="entry name" value="Glycogen [starch] synthase"/>
    <property type="match status" value="1"/>
</dbReference>
<comment type="pathway">
    <text evidence="1 7">Glycan biosynthesis; glycogen biosynthesis.</text>
</comment>
<evidence type="ECO:0000256" key="1">
    <source>
        <dbReference type="ARBA" id="ARBA00004964"/>
    </source>
</evidence>
<evidence type="ECO:0000313" key="9">
    <source>
        <dbReference type="Proteomes" id="UP000887566"/>
    </source>
</evidence>
<dbReference type="InterPro" id="IPR008631">
    <property type="entry name" value="Glycogen_synth"/>
</dbReference>
<proteinExistence type="inferred from homology"/>
<organism evidence="9 10">
    <name type="scientific">Plectus sambesii</name>
    <dbReference type="NCBI Taxonomy" id="2011161"/>
    <lineage>
        <taxon>Eukaryota</taxon>
        <taxon>Metazoa</taxon>
        <taxon>Ecdysozoa</taxon>
        <taxon>Nematoda</taxon>
        <taxon>Chromadorea</taxon>
        <taxon>Plectida</taxon>
        <taxon>Plectina</taxon>
        <taxon>Plectoidea</taxon>
        <taxon>Plectidae</taxon>
        <taxon>Plectus</taxon>
    </lineage>
</organism>
<dbReference type="Proteomes" id="UP000887566">
    <property type="component" value="Unplaced"/>
</dbReference>
<evidence type="ECO:0000256" key="5">
    <source>
        <dbReference type="ARBA" id="ARBA00023056"/>
    </source>
</evidence>
<dbReference type="AlphaFoldDB" id="A0A914W952"/>
<dbReference type="GO" id="GO:0004373">
    <property type="term" value="F:alpha-1,4-glucan glucosyltransferase (UDP-glucose donor) activity"/>
    <property type="evidence" value="ECO:0007669"/>
    <property type="project" value="UniProtKB-EC"/>
</dbReference>
<evidence type="ECO:0000256" key="8">
    <source>
        <dbReference type="SAM" id="Phobius"/>
    </source>
</evidence>
<evidence type="ECO:0000313" key="10">
    <source>
        <dbReference type="WBParaSite" id="PSAMB.scaffold3570size22295.g22006.t1"/>
    </source>
</evidence>
<protein>
    <recommendedName>
        <fullName evidence="7">Glycogen [starch] synthase</fullName>
        <ecNumber evidence="7">2.4.1.11</ecNumber>
    </recommendedName>
</protein>
<keyword evidence="8" id="KW-0472">Membrane</keyword>
<sequence>MATDGETPMGKKITRNLSFSKIAKQLAGVDVGNALEGCAMDKGESARREGRFVFECSWEVANKVGGIYTVLRTKAAVSTDELGDQYCMMGPYNDERVKLEVEVLEPDTAPMRFTLDQMKEDGFKVTYGRWLIDGYPKVVLFDIGSAAWKLDQWKHELWEACHIGIPWHDKESNDTIILGFLVAIFLQKFRNSIVDYQPLIVAQFHEWQAGVGLIMSRLWKTDVSTVFTTHATLLGRHLSAGGGDLYNQLPNFDVDKEAGDKQIYHRYCLERASAQMAHVFTTVSEITGLESQYLLKRKPDILTPNGLNVVKFAALHEFQNLHAMSKEKIHDFVRGHFHGHYDFDLDKTLYFFTAGRYEFSNKGGDFFIEALARLNHYLKVRYLTTIESYCVLFLYVGITKTRMKYKT</sequence>
<keyword evidence="4 7" id="KW-0808">Transferase</keyword>
<comment type="catalytic activity">
    <reaction evidence="6">
        <text>[(1-&gt;4)-alpha-D-glucosyl](n) + UDP-alpha-D-glucose = [(1-&gt;4)-alpha-D-glucosyl](n+1) + UDP + H(+)</text>
        <dbReference type="Rhea" id="RHEA:18549"/>
        <dbReference type="Rhea" id="RHEA-COMP:9584"/>
        <dbReference type="Rhea" id="RHEA-COMP:9587"/>
        <dbReference type="ChEBI" id="CHEBI:15378"/>
        <dbReference type="ChEBI" id="CHEBI:15444"/>
        <dbReference type="ChEBI" id="CHEBI:58223"/>
        <dbReference type="ChEBI" id="CHEBI:58885"/>
        <dbReference type="EC" id="2.4.1.11"/>
    </reaction>
    <physiologicalReaction direction="left-to-right" evidence="6">
        <dbReference type="Rhea" id="RHEA:18550"/>
    </physiologicalReaction>
</comment>